<dbReference type="EC" id="4.2.2.29" evidence="7"/>
<evidence type="ECO:0000256" key="1">
    <source>
        <dbReference type="ARBA" id="ARBA00022475"/>
    </source>
</evidence>
<dbReference type="GO" id="GO:0005886">
    <property type="term" value="C:plasma membrane"/>
    <property type="evidence" value="ECO:0007669"/>
    <property type="project" value="UniProtKB-SubCell"/>
</dbReference>
<accession>A0A2M6WCG6</accession>
<dbReference type="AlphaFoldDB" id="A0A2M6WCG6"/>
<keyword evidence="3 7" id="KW-1133">Transmembrane helix</keyword>
<evidence type="ECO:0000313" key="9">
    <source>
        <dbReference type="Proteomes" id="UP000230543"/>
    </source>
</evidence>
<evidence type="ECO:0000256" key="4">
    <source>
        <dbReference type="ARBA" id="ARBA00023136"/>
    </source>
</evidence>
<dbReference type="GO" id="GO:0009252">
    <property type="term" value="P:peptidoglycan biosynthetic process"/>
    <property type="evidence" value="ECO:0007669"/>
    <property type="project" value="UniProtKB-UniRule"/>
</dbReference>
<proteinExistence type="inferred from homology"/>
<dbReference type="PANTHER" id="PTHR30518:SF2">
    <property type="entry name" value="ENDOLYTIC MUREIN TRANSGLYCOSYLASE"/>
    <property type="match status" value="1"/>
</dbReference>
<keyword evidence="4 7" id="KW-0472">Membrane</keyword>
<dbReference type="GO" id="GO:0008932">
    <property type="term" value="F:lytic endotransglycosylase activity"/>
    <property type="evidence" value="ECO:0007669"/>
    <property type="project" value="UniProtKB-UniRule"/>
</dbReference>
<comment type="subcellular location">
    <subcellularLocation>
        <location evidence="7">Cell membrane</location>
        <topology evidence="7">Single-pass membrane protein</topology>
    </subcellularLocation>
</comment>
<dbReference type="InterPro" id="IPR003770">
    <property type="entry name" value="MLTG-like"/>
</dbReference>
<comment type="catalytic activity">
    <reaction evidence="7">
        <text>a peptidoglycan chain = a peptidoglycan chain with N-acetyl-1,6-anhydromuramyl-[peptide] at the reducing end + a peptidoglycan chain with N-acetylglucosamine at the non-reducing end.</text>
        <dbReference type="EC" id="4.2.2.29"/>
    </reaction>
</comment>
<comment type="similarity">
    <text evidence="7">Belongs to the transglycosylase MltG family.</text>
</comment>
<dbReference type="Pfam" id="PF02618">
    <property type="entry name" value="YceG"/>
    <property type="match status" value="1"/>
</dbReference>
<gene>
    <name evidence="7" type="primary">mltG</name>
    <name evidence="8" type="ORF">COU22_01855</name>
</gene>
<evidence type="ECO:0000313" key="8">
    <source>
        <dbReference type="EMBL" id="PIT90491.1"/>
    </source>
</evidence>
<keyword evidence="2 7" id="KW-0812">Transmembrane</keyword>
<dbReference type="NCBIfam" id="TIGR00247">
    <property type="entry name" value="endolytic transglycosylase MltG"/>
    <property type="match status" value="1"/>
</dbReference>
<protein>
    <recommendedName>
        <fullName evidence="7">Endolytic murein transglycosylase</fullName>
        <ecNumber evidence="7">4.2.2.29</ecNumber>
    </recommendedName>
    <alternativeName>
        <fullName evidence="7">Peptidoglycan lytic transglycosylase</fullName>
    </alternativeName>
    <alternativeName>
        <fullName evidence="7">Peptidoglycan polymerization terminase</fullName>
    </alternativeName>
</protein>
<evidence type="ECO:0000256" key="2">
    <source>
        <dbReference type="ARBA" id="ARBA00022692"/>
    </source>
</evidence>
<comment type="function">
    <text evidence="7">Functions as a peptidoglycan terminase that cleaves nascent peptidoglycan strands endolytically to terminate their elongation.</text>
</comment>
<dbReference type="PANTHER" id="PTHR30518">
    <property type="entry name" value="ENDOLYTIC MUREIN TRANSGLYCOSYLASE"/>
    <property type="match status" value="1"/>
</dbReference>
<dbReference type="Gene3D" id="3.30.1490.480">
    <property type="entry name" value="Endolytic murein transglycosylase"/>
    <property type="match status" value="1"/>
</dbReference>
<dbReference type="GO" id="GO:0071555">
    <property type="term" value="P:cell wall organization"/>
    <property type="evidence" value="ECO:0007669"/>
    <property type="project" value="UniProtKB-KW"/>
</dbReference>
<dbReference type="HAMAP" id="MF_02065">
    <property type="entry name" value="MltG"/>
    <property type="match status" value="1"/>
</dbReference>
<evidence type="ECO:0000256" key="5">
    <source>
        <dbReference type="ARBA" id="ARBA00023239"/>
    </source>
</evidence>
<keyword evidence="1 7" id="KW-1003">Cell membrane</keyword>
<dbReference type="CDD" id="cd08010">
    <property type="entry name" value="MltG_like"/>
    <property type="match status" value="1"/>
</dbReference>
<feature type="site" description="Important for catalytic activity" evidence="7">
    <location>
        <position position="223"/>
    </location>
</feature>
<dbReference type="Proteomes" id="UP000230543">
    <property type="component" value="Unassembled WGS sequence"/>
</dbReference>
<evidence type="ECO:0000256" key="6">
    <source>
        <dbReference type="ARBA" id="ARBA00023316"/>
    </source>
</evidence>
<name>A0A2M6WCG6_9BACT</name>
<organism evidence="8 9">
    <name type="scientific">Candidatus Komeilibacteria bacterium CG10_big_fil_rev_8_21_14_0_10_41_13</name>
    <dbReference type="NCBI Taxonomy" id="1974476"/>
    <lineage>
        <taxon>Bacteria</taxon>
        <taxon>Candidatus Komeiliibacteriota</taxon>
    </lineage>
</organism>
<evidence type="ECO:0000256" key="3">
    <source>
        <dbReference type="ARBA" id="ARBA00022989"/>
    </source>
</evidence>
<keyword evidence="5 7" id="KW-0456">Lyase</keyword>
<comment type="caution">
    <text evidence="8">The sequence shown here is derived from an EMBL/GenBank/DDBJ whole genome shotgun (WGS) entry which is preliminary data.</text>
</comment>
<dbReference type="EMBL" id="PFBO01000056">
    <property type="protein sequence ID" value="PIT90491.1"/>
    <property type="molecule type" value="Genomic_DNA"/>
</dbReference>
<feature type="transmembrane region" description="Helical" evidence="7">
    <location>
        <begin position="7"/>
        <end position="25"/>
    </location>
</feature>
<evidence type="ECO:0000256" key="7">
    <source>
        <dbReference type="HAMAP-Rule" id="MF_02065"/>
    </source>
</evidence>
<keyword evidence="6 7" id="KW-0961">Cell wall biogenesis/degradation</keyword>
<reference evidence="9" key="1">
    <citation type="submission" date="2017-09" db="EMBL/GenBank/DDBJ databases">
        <title>Depth-based differentiation of microbial function through sediment-hosted aquifers and enrichment of novel symbionts in the deep terrestrial subsurface.</title>
        <authorList>
            <person name="Probst A.J."/>
            <person name="Ladd B."/>
            <person name="Jarett J.K."/>
            <person name="Geller-Mcgrath D.E."/>
            <person name="Sieber C.M.K."/>
            <person name="Emerson J.B."/>
            <person name="Anantharaman K."/>
            <person name="Thomas B.C."/>
            <person name="Malmstrom R."/>
            <person name="Stieglmeier M."/>
            <person name="Klingl A."/>
            <person name="Woyke T."/>
            <person name="Ryan C.M."/>
            <person name="Banfield J.F."/>
        </authorList>
    </citation>
    <scope>NUCLEOTIDE SEQUENCE [LARGE SCALE GENOMIC DNA]</scope>
</reference>
<sequence>MFKLIRNLFILIIVILAVGWVYYTYQITSLNNGSQETVSFEIASGTGVNQISYKLYQAGLVKSRFYFEVYVWLKGLEDNFIAGVHDLNASMSIKELTDQLTKSGSNEETITIIEGWNNQQIADYLQEQNLVKSEDFLNLVSRNVSRFKDEYDFLSDKPDNLDLEGYLFPDTYRIFKSSPAEHILRKMLSNLGQKLSGELKEEIERQGKTVFEVLTLASIIEKEVRTAEDMKMVADIFYKRLEAGIALQSDATVNYITGKGRTQPSLEDTRVDNPYNTYRYRGLPPGPISNPGLKAIEAAVYPTANPYYYFLTTDSGQVIYSKTYDEHLENKYRHLN</sequence>